<organism evidence="2 3">
    <name type="scientific">Cinnamomum micranthum f. kanehirae</name>
    <dbReference type="NCBI Taxonomy" id="337451"/>
    <lineage>
        <taxon>Eukaryota</taxon>
        <taxon>Viridiplantae</taxon>
        <taxon>Streptophyta</taxon>
        <taxon>Embryophyta</taxon>
        <taxon>Tracheophyta</taxon>
        <taxon>Spermatophyta</taxon>
        <taxon>Magnoliopsida</taxon>
        <taxon>Magnoliidae</taxon>
        <taxon>Laurales</taxon>
        <taxon>Lauraceae</taxon>
        <taxon>Cinnamomum</taxon>
    </lineage>
</organism>
<comment type="caution">
    <text evidence="2">The sequence shown here is derived from an EMBL/GenBank/DDBJ whole genome shotgun (WGS) entry which is preliminary data.</text>
</comment>
<evidence type="ECO:0000313" key="3">
    <source>
        <dbReference type="Proteomes" id="UP000283530"/>
    </source>
</evidence>
<proteinExistence type="predicted"/>
<feature type="region of interest" description="Disordered" evidence="1">
    <location>
        <begin position="1"/>
        <end position="22"/>
    </location>
</feature>
<evidence type="ECO:0000313" key="2">
    <source>
        <dbReference type="EMBL" id="RWR88531.1"/>
    </source>
</evidence>
<feature type="compositionally biased region" description="Basic and acidic residues" evidence="1">
    <location>
        <begin position="1"/>
        <end position="13"/>
    </location>
</feature>
<name>A0A3S3NJ01_9MAGN</name>
<evidence type="ECO:0000256" key="1">
    <source>
        <dbReference type="SAM" id="MobiDB-lite"/>
    </source>
</evidence>
<dbReference type="AlphaFoldDB" id="A0A3S3NJ01"/>
<reference evidence="2 3" key="1">
    <citation type="journal article" date="2019" name="Nat. Plants">
        <title>Stout camphor tree genome fills gaps in understanding of flowering plant genome evolution.</title>
        <authorList>
            <person name="Chaw S.M."/>
            <person name="Liu Y.C."/>
            <person name="Wu Y.W."/>
            <person name="Wang H.Y."/>
            <person name="Lin C.I."/>
            <person name="Wu C.S."/>
            <person name="Ke H.M."/>
            <person name="Chang L.Y."/>
            <person name="Hsu C.Y."/>
            <person name="Yang H.T."/>
            <person name="Sudianto E."/>
            <person name="Hsu M.H."/>
            <person name="Wu K.P."/>
            <person name="Wang L.N."/>
            <person name="Leebens-Mack J.H."/>
            <person name="Tsai I.J."/>
        </authorList>
    </citation>
    <scope>NUCLEOTIDE SEQUENCE [LARGE SCALE GENOMIC DNA]</scope>
    <source>
        <strain evidence="3">cv. Chaw 1501</strain>
        <tissue evidence="2">Young leaves</tissue>
    </source>
</reference>
<dbReference type="STRING" id="337451.A0A3S3NJ01"/>
<protein>
    <recommendedName>
        <fullName evidence="4">BED-type domain-containing protein</fullName>
    </recommendedName>
</protein>
<sequence>MATISFRHDDPRRSRTLQNLTQRNPVGEINRHADRGITSPGPLLMENVVHQISGLKVAPRRQAQRCATVTPQMSSEGSNKKDPAWQYAHLKNPQNNKRFKYNFCGKISNGGVYRVKQHLAEGYRNGTACPKCPTEVREEIR</sequence>
<gene>
    <name evidence="2" type="ORF">CKAN_01754600</name>
</gene>
<dbReference type="OrthoDB" id="2442898at2759"/>
<evidence type="ECO:0008006" key="4">
    <source>
        <dbReference type="Google" id="ProtNLM"/>
    </source>
</evidence>
<keyword evidence="3" id="KW-1185">Reference proteome</keyword>
<dbReference type="EMBL" id="QPKB01000007">
    <property type="protein sequence ID" value="RWR88531.1"/>
    <property type="molecule type" value="Genomic_DNA"/>
</dbReference>
<dbReference type="Proteomes" id="UP000283530">
    <property type="component" value="Unassembled WGS sequence"/>
</dbReference>
<accession>A0A3S3NJ01</accession>